<dbReference type="InterPro" id="IPR036770">
    <property type="entry name" value="Ankyrin_rpt-contain_sf"/>
</dbReference>
<evidence type="ECO:0000256" key="5">
    <source>
        <dbReference type="SAM" id="SignalP"/>
    </source>
</evidence>
<evidence type="ECO:0000256" key="1">
    <source>
        <dbReference type="ARBA" id="ARBA00022737"/>
    </source>
</evidence>
<feature type="signal peptide" evidence="5">
    <location>
        <begin position="1"/>
        <end position="17"/>
    </location>
</feature>
<name>A0ABR6GNP6_9BURK</name>
<reference evidence="6 7" key="1">
    <citation type="submission" date="2020-08" db="EMBL/GenBank/DDBJ databases">
        <title>Genomic Encyclopedia of Type Strains, Phase III (KMG-III): the genomes of soil and plant-associated and newly described type strains.</title>
        <authorList>
            <person name="Whitman W."/>
        </authorList>
    </citation>
    <scope>NUCLEOTIDE SEQUENCE [LARGE SCALE GENOMIC DNA]</scope>
    <source>
        <strain evidence="6 7">CECT 7247</strain>
    </source>
</reference>
<evidence type="ECO:0000313" key="6">
    <source>
        <dbReference type="EMBL" id="MBB3193729.1"/>
    </source>
</evidence>
<dbReference type="InterPro" id="IPR002110">
    <property type="entry name" value="Ankyrin_rpt"/>
</dbReference>
<dbReference type="Pfam" id="PF12796">
    <property type="entry name" value="Ank_2"/>
    <property type="match status" value="1"/>
</dbReference>
<evidence type="ECO:0000256" key="2">
    <source>
        <dbReference type="ARBA" id="ARBA00023043"/>
    </source>
</evidence>
<keyword evidence="7" id="KW-1185">Reference proteome</keyword>
<keyword evidence="2 3" id="KW-0040">ANK repeat</keyword>
<comment type="caution">
    <text evidence="6">The sequence shown here is derived from an EMBL/GenBank/DDBJ whole genome shotgun (WGS) entry which is preliminary data.</text>
</comment>
<feature type="repeat" description="ANK" evidence="3">
    <location>
        <begin position="181"/>
        <end position="213"/>
    </location>
</feature>
<accession>A0ABR6GNP6</accession>
<gene>
    <name evidence="6" type="ORF">FHS28_001094</name>
</gene>
<dbReference type="PANTHER" id="PTHR24171">
    <property type="entry name" value="ANKYRIN REPEAT DOMAIN-CONTAINING PROTEIN 39-RELATED"/>
    <property type="match status" value="1"/>
</dbReference>
<proteinExistence type="predicted"/>
<dbReference type="RefSeq" id="WP_184294196.1">
    <property type="nucleotide sequence ID" value="NZ_JACHXO010000001.1"/>
</dbReference>
<evidence type="ECO:0000313" key="7">
    <source>
        <dbReference type="Proteomes" id="UP000574369"/>
    </source>
</evidence>
<feature type="chain" id="PRO_5046540795" description="Ankyrin repeat domain-containing protein" evidence="5">
    <location>
        <begin position="18"/>
        <end position="253"/>
    </location>
</feature>
<feature type="region of interest" description="Disordered" evidence="4">
    <location>
        <begin position="24"/>
        <end position="57"/>
    </location>
</feature>
<keyword evidence="5" id="KW-0732">Signal</keyword>
<evidence type="ECO:0008006" key="8">
    <source>
        <dbReference type="Google" id="ProtNLM"/>
    </source>
</evidence>
<dbReference type="Gene3D" id="1.25.40.20">
    <property type="entry name" value="Ankyrin repeat-containing domain"/>
    <property type="match status" value="1"/>
</dbReference>
<protein>
    <recommendedName>
        <fullName evidence="8">Ankyrin repeat domain-containing protein</fullName>
    </recommendedName>
</protein>
<evidence type="ECO:0000256" key="3">
    <source>
        <dbReference type="PROSITE-ProRule" id="PRU00023"/>
    </source>
</evidence>
<dbReference type="PROSITE" id="PS50297">
    <property type="entry name" value="ANK_REP_REGION"/>
    <property type="match status" value="3"/>
</dbReference>
<evidence type="ECO:0000256" key="4">
    <source>
        <dbReference type="SAM" id="MobiDB-lite"/>
    </source>
</evidence>
<dbReference type="Pfam" id="PF13637">
    <property type="entry name" value="Ank_4"/>
    <property type="match status" value="1"/>
</dbReference>
<feature type="repeat" description="ANK" evidence="3">
    <location>
        <begin position="118"/>
        <end position="150"/>
    </location>
</feature>
<dbReference type="Proteomes" id="UP000574369">
    <property type="component" value="Unassembled WGS sequence"/>
</dbReference>
<dbReference type="PANTHER" id="PTHR24171:SF8">
    <property type="entry name" value="BRCA1-ASSOCIATED RING DOMAIN PROTEIN 1"/>
    <property type="match status" value="1"/>
</dbReference>
<organism evidence="6 7">
    <name type="scientific">Roseateles terrae</name>
    <dbReference type="NCBI Taxonomy" id="431060"/>
    <lineage>
        <taxon>Bacteria</taxon>
        <taxon>Pseudomonadati</taxon>
        <taxon>Pseudomonadota</taxon>
        <taxon>Betaproteobacteria</taxon>
        <taxon>Burkholderiales</taxon>
        <taxon>Sphaerotilaceae</taxon>
        <taxon>Roseateles</taxon>
    </lineage>
</organism>
<keyword evidence="1" id="KW-0677">Repeat</keyword>
<dbReference type="SUPFAM" id="SSF48403">
    <property type="entry name" value="Ankyrin repeat"/>
    <property type="match status" value="1"/>
</dbReference>
<dbReference type="PRINTS" id="PR01415">
    <property type="entry name" value="ANKYRIN"/>
</dbReference>
<dbReference type="PROSITE" id="PS50088">
    <property type="entry name" value="ANK_REPEAT"/>
    <property type="match status" value="3"/>
</dbReference>
<sequence length="253" mass="26236">MLAVSILLGLSGSVALAQTSGERGTASNAAPASQPVAGSGKAASPSAQPRPPAPPLHEAARFDHAGEVMKLLLAGTDPNTRDAQRNTALHIAIREESENAMNALLKAPATDVNAINQAGETPLMLAAIKGRLPWVKTLTERGAHVNEAGWSPLHYAASGPNEAVVRWLIEQGADINARSPNGTTPLMMAAGYGGLSSVEVLLAANADVRLKNDPGMTAADFARRAGQDDWGKKLDEMAAKGVRAKGHPVEPSK</sequence>
<dbReference type="EMBL" id="JACHXO010000001">
    <property type="protein sequence ID" value="MBB3193729.1"/>
    <property type="molecule type" value="Genomic_DNA"/>
</dbReference>
<dbReference type="SMART" id="SM00248">
    <property type="entry name" value="ANK"/>
    <property type="match status" value="5"/>
</dbReference>
<feature type="repeat" description="ANK" evidence="3">
    <location>
        <begin position="148"/>
        <end position="180"/>
    </location>
</feature>